<dbReference type="OrthoDB" id="203724at2759"/>
<organism evidence="1 2">
    <name type="scientific">Protopolystoma xenopodis</name>
    <dbReference type="NCBI Taxonomy" id="117903"/>
    <lineage>
        <taxon>Eukaryota</taxon>
        <taxon>Metazoa</taxon>
        <taxon>Spiralia</taxon>
        <taxon>Lophotrochozoa</taxon>
        <taxon>Platyhelminthes</taxon>
        <taxon>Monogenea</taxon>
        <taxon>Polyopisthocotylea</taxon>
        <taxon>Polystomatidea</taxon>
        <taxon>Polystomatidae</taxon>
        <taxon>Protopolystoma</taxon>
    </lineage>
</organism>
<protein>
    <submittedName>
        <fullName evidence="1">Uncharacterized protein</fullName>
    </submittedName>
</protein>
<gene>
    <name evidence="1" type="ORF">PXEA_LOCUS10934</name>
</gene>
<dbReference type="InterPro" id="IPR024420">
    <property type="entry name" value="TRAPP_III_complex_Trs85"/>
</dbReference>
<dbReference type="EMBL" id="CAAALY010032858">
    <property type="protein sequence ID" value="VEL17494.1"/>
    <property type="molecule type" value="Genomic_DNA"/>
</dbReference>
<reference evidence="1" key="1">
    <citation type="submission" date="2018-11" db="EMBL/GenBank/DDBJ databases">
        <authorList>
            <consortium name="Pathogen Informatics"/>
        </authorList>
    </citation>
    <scope>NUCLEOTIDE SEQUENCE</scope>
</reference>
<sequence>MTSALLLEQTALCSLFLRRPLIRKYAFRMALAGSRYSKAEQPHLTTHCFSQAALVLTGTEWDLAEDHINYNIGRHTYLLGDLSASIKALRPLLKLSSRQNPSTQLTFIDDFLTVLRVSPSVLALYSLDRYFKNYVYMYDELSRHMEQ</sequence>
<evidence type="ECO:0000313" key="1">
    <source>
        <dbReference type="EMBL" id="VEL17494.1"/>
    </source>
</evidence>
<proteinExistence type="predicted"/>
<name>A0A3S5A1T2_9PLAT</name>
<comment type="caution">
    <text evidence="1">The sequence shown here is derived from an EMBL/GenBank/DDBJ whole genome shotgun (WGS) entry which is preliminary data.</text>
</comment>
<dbReference type="Proteomes" id="UP000784294">
    <property type="component" value="Unassembled WGS sequence"/>
</dbReference>
<dbReference type="GO" id="GO:1990072">
    <property type="term" value="C:TRAPPIII protein complex"/>
    <property type="evidence" value="ECO:0007669"/>
    <property type="project" value="TreeGrafter"/>
</dbReference>
<accession>A0A3S5A1T2</accession>
<evidence type="ECO:0000313" key="2">
    <source>
        <dbReference type="Proteomes" id="UP000784294"/>
    </source>
</evidence>
<dbReference type="AlphaFoldDB" id="A0A3S5A1T2"/>
<keyword evidence="2" id="KW-1185">Reference proteome</keyword>
<dbReference type="PANTHER" id="PTHR12975:SF6">
    <property type="entry name" value="TRAFFICKING PROTEIN PARTICLE COMPLEX SUBUNIT 8"/>
    <property type="match status" value="1"/>
</dbReference>
<dbReference type="PANTHER" id="PTHR12975">
    <property type="entry name" value="TRANSPORT PROTEIN TRAPP"/>
    <property type="match status" value="1"/>
</dbReference>